<sequence>MMKHFSHSLLYSSILLALTNAAYAEETAELEEVVVVGQSFSQQVGTQKITAEQIKRQVSKNGGITDLLKSNPNVRFSNEADLSTNAGEIRPNEVSFHGEKYYNNNFILDGMSNNDNMNPIGNQMRNGEAVGANPYDLPNGSSQSMWIDSSLLESLEVFDSNVSAKYGNFTGGVIDAKLKDPNFERRSGKIYYRTTRDDWTKFYIQEGQEDAFERAARLDYQPRFVKHQFGLNASEKLSDNFSIMFSYDRLQSIMKNAHANMRYLASPNTPIEKKQSRINENYILRAVYLPENGDLWRATVMYSPNYAKQFKSNTENGAFENIGGGVQANLEWEKTLDWAKVKSYIGYKKTGNRTEYDVNDYHRYMSSDNFYWTSNGTYSQYGGYGERSLEKEIYTFKQDYEGNAFDFAGMEHKLSFGWITEIAKAKSGRDTSYHSYYYRKAPNVICNGAEACLEGDQFAYQRLNYNQHTVKVRDDDFALYLQDQLKWKQLELSLGSRLSYNRFLDNTNIDYRLSGSYDLFADQNTIIFAGANRYYNGSLLSSRLRQGLETAEKEVREFNDDGSVNDWTLDSQSTAPNRYLQPRKLKTPYSDEKVLGLAQRVWDTRWTFKWVNRQSKNQFASANRYFSGAMYRVMNNNGRSENDTFTLSVAPVKGYEWRYAKLHWDLGVRVSRSKSSNKTYNNDVSLKTKAIYNGKLIDADDLPPNDFNTPWSAFLNVNTEFPTLNLNWNQRFSFTKGRKTRTVDTTFLCNGQYTEGENRAICGDYVGNADIYEDLEMGNEFNVDWRFIYKQPLTQTQFLEFTLDVNNVLNRKSLSKSSKKSAVYKQGRNFWAGVSYNW</sequence>
<dbReference type="Pfam" id="PF07715">
    <property type="entry name" value="Plug"/>
    <property type="match status" value="1"/>
</dbReference>
<organism evidence="6 7">
    <name type="scientific">Actinobacillus suis</name>
    <dbReference type="NCBI Taxonomy" id="716"/>
    <lineage>
        <taxon>Bacteria</taxon>
        <taxon>Pseudomonadati</taxon>
        <taxon>Pseudomonadota</taxon>
        <taxon>Gammaproteobacteria</taxon>
        <taxon>Pasteurellales</taxon>
        <taxon>Pasteurellaceae</taxon>
        <taxon>Actinobacillus</taxon>
    </lineage>
</organism>
<keyword evidence="7" id="KW-1185">Reference proteome</keyword>
<comment type="caution">
    <text evidence="6">The sequence shown here is derived from an EMBL/GenBank/DDBJ whole genome shotgun (WGS) entry which is preliminary data.</text>
</comment>
<dbReference type="GeneID" id="34291662"/>
<evidence type="ECO:0000256" key="2">
    <source>
        <dbReference type="ARBA" id="ARBA00023136"/>
    </source>
</evidence>
<protein>
    <submittedName>
        <fullName evidence="6">TonB-dependent receptor plug domain-containing protein</fullName>
    </submittedName>
</protein>
<dbReference type="InterPro" id="IPR012910">
    <property type="entry name" value="Plug_dom"/>
</dbReference>
<evidence type="ECO:0000256" key="4">
    <source>
        <dbReference type="SAM" id="SignalP"/>
    </source>
</evidence>
<name>A0ABT1WUH6_ACTSU</name>
<dbReference type="Proteomes" id="UP001206331">
    <property type="component" value="Unassembled WGS sequence"/>
</dbReference>
<dbReference type="Gene3D" id="2.170.130.10">
    <property type="entry name" value="TonB-dependent receptor, plug domain"/>
    <property type="match status" value="1"/>
</dbReference>
<gene>
    <name evidence="6" type="ORF">LZL92_05390</name>
</gene>
<dbReference type="InterPro" id="IPR036942">
    <property type="entry name" value="Beta-barrel_TonB_sf"/>
</dbReference>
<dbReference type="InterPro" id="IPR037066">
    <property type="entry name" value="Plug_dom_sf"/>
</dbReference>
<evidence type="ECO:0000313" key="7">
    <source>
        <dbReference type="Proteomes" id="UP001206331"/>
    </source>
</evidence>
<dbReference type="EMBL" id="JAJUPA010000004">
    <property type="protein sequence ID" value="MCQ9629716.1"/>
    <property type="molecule type" value="Genomic_DNA"/>
</dbReference>
<proteinExistence type="predicted"/>
<evidence type="ECO:0000256" key="3">
    <source>
        <dbReference type="ARBA" id="ARBA00023237"/>
    </source>
</evidence>
<feature type="signal peptide" evidence="4">
    <location>
        <begin position="1"/>
        <end position="24"/>
    </location>
</feature>
<feature type="domain" description="TonB-dependent receptor plug" evidence="5">
    <location>
        <begin position="45"/>
        <end position="173"/>
    </location>
</feature>
<keyword evidence="3" id="KW-0998">Cell outer membrane</keyword>
<dbReference type="Gene3D" id="2.40.170.20">
    <property type="entry name" value="TonB-dependent receptor, beta-barrel domain"/>
    <property type="match status" value="1"/>
</dbReference>
<keyword evidence="4" id="KW-0732">Signal</keyword>
<accession>A0ABT1WUH6</accession>
<feature type="chain" id="PRO_5045759715" evidence="4">
    <location>
        <begin position="25"/>
        <end position="838"/>
    </location>
</feature>
<reference evidence="6 7" key="1">
    <citation type="submission" date="2021-12" db="EMBL/GenBank/DDBJ databases">
        <title>Identification and characterization of A. suis stains in western Canada.</title>
        <authorList>
            <person name="Kulathunga D.G.R.S."/>
            <person name="De Oliveira Costa M."/>
        </authorList>
    </citation>
    <scope>NUCLEOTIDE SEQUENCE [LARGE SCALE GENOMIC DNA]</scope>
    <source>
        <strain evidence="6 7">18_292</strain>
    </source>
</reference>
<keyword evidence="6" id="KW-0675">Receptor</keyword>
<comment type="subcellular location">
    <subcellularLocation>
        <location evidence="1">Cell outer membrane</location>
    </subcellularLocation>
</comment>
<dbReference type="SUPFAM" id="SSF56935">
    <property type="entry name" value="Porins"/>
    <property type="match status" value="1"/>
</dbReference>
<evidence type="ECO:0000256" key="1">
    <source>
        <dbReference type="ARBA" id="ARBA00004442"/>
    </source>
</evidence>
<keyword evidence="2" id="KW-0472">Membrane</keyword>
<evidence type="ECO:0000259" key="5">
    <source>
        <dbReference type="Pfam" id="PF07715"/>
    </source>
</evidence>
<dbReference type="RefSeq" id="WP_231951977.1">
    <property type="nucleotide sequence ID" value="NZ_JAJUOY010000004.1"/>
</dbReference>
<evidence type="ECO:0000313" key="6">
    <source>
        <dbReference type="EMBL" id="MCQ9629716.1"/>
    </source>
</evidence>